<sequence length="70" mass="8547">MESANLNSEFAWKIDRFYVTFDQIRGGREESCGFFKERLKKLFSWLILELRLPIFIHRDGKENFIWTPKF</sequence>
<dbReference type="Proteomes" id="UP000094669">
    <property type="component" value="Unassembled WGS sequence"/>
</dbReference>
<protein>
    <submittedName>
        <fullName evidence="1">Uncharacterized protein</fullName>
    </submittedName>
</protein>
<name>A0ABX4YJQ6_9LEPT</name>
<proteinExistence type="predicted"/>
<evidence type="ECO:0000313" key="1">
    <source>
        <dbReference type="EMBL" id="PNV75242.1"/>
    </source>
</evidence>
<evidence type="ECO:0000313" key="2">
    <source>
        <dbReference type="Proteomes" id="UP000094669"/>
    </source>
</evidence>
<keyword evidence="2" id="KW-1185">Reference proteome</keyword>
<gene>
    <name evidence="1" type="ORF">BES34_010195</name>
</gene>
<accession>A0ABX4YJQ6</accession>
<comment type="caution">
    <text evidence="1">The sequence shown here is derived from an EMBL/GenBank/DDBJ whole genome shotgun (WGS) entry which is preliminary data.</text>
</comment>
<reference evidence="1" key="1">
    <citation type="submission" date="2018-01" db="EMBL/GenBank/DDBJ databases">
        <title>Genomic characterization of Leptospira inadai serogroup Lyme isolated from captured rat in Brazil and comparative analysis with human reference strain.</title>
        <authorList>
            <person name="Moreno L.Z."/>
            <person name="Loureiro A.P."/>
            <person name="Miraglia F."/>
            <person name="Kremer F.S."/>
            <person name="Eslabao M.R."/>
            <person name="Dellagostin O.A."/>
            <person name="Lilenbaum W."/>
            <person name="Moreno A.M."/>
        </authorList>
    </citation>
    <scope>NUCLEOTIDE SEQUENCE [LARGE SCALE GENOMIC DNA]</scope>
    <source>
        <strain evidence="1">M34/99</strain>
    </source>
</reference>
<organism evidence="1 2">
    <name type="scientific">Leptospira inadai serovar Lyme</name>
    <dbReference type="NCBI Taxonomy" id="293084"/>
    <lineage>
        <taxon>Bacteria</taxon>
        <taxon>Pseudomonadati</taxon>
        <taxon>Spirochaetota</taxon>
        <taxon>Spirochaetia</taxon>
        <taxon>Leptospirales</taxon>
        <taxon>Leptospiraceae</taxon>
        <taxon>Leptospira</taxon>
    </lineage>
</organism>
<dbReference type="EMBL" id="MCRM02000008">
    <property type="protein sequence ID" value="PNV75242.1"/>
    <property type="molecule type" value="Genomic_DNA"/>
</dbReference>